<accession>A0ABR7JEC4</accession>
<dbReference type="InterPro" id="IPR008979">
    <property type="entry name" value="Galactose-bd-like_sf"/>
</dbReference>
<evidence type="ECO:0000313" key="3">
    <source>
        <dbReference type="EMBL" id="MBC5862675.1"/>
    </source>
</evidence>
<dbReference type="EMBL" id="JACRUM010000002">
    <property type="protein sequence ID" value="MBC5862675.1"/>
    <property type="molecule type" value="Genomic_DNA"/>
</dbReference>
<dbReference type="RefSeq" id="WP_166133774.1">
    <property type="nucleotide sequence ID" value="NZ_JAAOBY010000002.1"/>
</dbReference>
<dbReference type="InterPro" id="IPR013857">
    <property type="entry name" value="NADH-UbQ_OxRdtase-assoc_prot30"/>
</dbReference>
<dbReference type="Pfam" id="PF08547">
    <property type="entry name" value="CIA30"/>
    <property type="match status" value="1"/>
</dbReference>
<comment type="similarity">
    <text evidence="1">Belongs to the CIA30 family.</text>
</comment>
<evidence type="ECO:0000313" key="4">
    <source>
        <dbReference type="Proteomes" id="UP000621670"/>
    </source>
</evidence>
<evidence type="ECO:0000256" key="1">
    <source>
        <dbReference type="ARBA" id="ARBA00007884"/>
    </source>
</evidence>
<gene>
    <name evidence="3" type="ORF">H8R26_04510</name>
</gene>
<name>A0ABR7JEC4_9FLAO</name>
<dbReference type="SUPFAM" id="SSF49785">
    <property type="entry name" value="Galactose-binding domain-like"/>
    <property type="match status" value="1"/>
</dbReference>
<dbReference type="InterPro" id="IPR039131">
    <property type="entry name" value="NDUFAF1"/>
</dbReference>
<evidence type="ECO:0000259" key="2">
    <source>
        <dbReference type="Pfam" id="PF08547"/>
    </source>
</evidence>
<reference evidence="3 4" key="1">
    <citation type="submission" date="2020-08" db="EMBL/GenBank/DDBJ databases">
        <title>Description of novel Flavobacterium F-400 isolate.</title>
        <authorList>
            <person name="Saticioglu I."/>
            <person name="Duman M."/>
            <person name="Altun S."/>
        </authorList>
    </citation>
    <scope>NUCLEOTIDE SEQUENCE [LARGE SCALE GENOMIC DNA]</scope>
    <source>
        <strain evidence="3 4">F-400</strain>
    </source>
</reference>
<keyword evidence="4" id="KW-1185">Reference proteome</keyword>
<protein>
    <submittedName>
        <fullName evidence="3">CIA30 family protein</fullName>
    </submittedName>
</protein>
<dbReference type="PANTHER" id="PTHR13194:SF19">
    <property type="entry name" value="NAD(P)-BINDING ROSSMANN-FOLD SUPERFAMILY PROTEIN"/>
    <property type="match status" value="1"/>
</dbReference>
<comment type="caution">
    <text evidence="3">The sequence shown here is derived from an EMBL/GenBank/DDBJ whole genome shotgun (WGS) entry which is preliminary data.</text>
</comment>
<dbReference type="Proteomes" id="UP000621670">
    <property type="component" value="Unassembled WGS sequence"/>
</dbReference>
<feature type="domain" description="NADH:ubiquinone oxidoreductase intermediate-associated protein 30" evidence="2">
    <location>
        <begin position="14"/>
        <end position="162"/>
    </location>
</feature>
<proteinExistence type="inferred from homology"/>
<organism evidence="3 4">
    <name type="scientific">Flavobacterium turcicum</name>
    <dbReference type="NCBI Taxonomy" id="2764718"/>
    <lineage>
        <taxon>Bacteria</taxon>
        <taxon>Pseudomonadati</taxon>
        <taxon>Bacteroidota</taxon>
        <taxon>Flavobacteriia</taxon>
        <taxon>Flavobacteriales</taxon>
        <taxon>Flavobacteriaceae</taxon>
        <taxon>Flavobacterium</taxon>
    </lineage>
</organism>
<sequence>METNSLETIILFDSSRKEDFDTWRTVNDTVMGGISNSEMRIERKNFVLFKGKVSLENNGGFCATKLDCQHSGISQKATVFLHLKGDGKQYQFRVKQFRSEQHAFTYTFTTGTDWEVIKIPVAELPPFYRGRQLDLPNYTGGNLEEITFLIGNKVAETFELYIDKIWLEF</sequence>
<dbReference type="PANTHER" id="PTHR13194">
    <property type="entry name" value="COMPLEX I INTERMEDIATE-ASSOCIATED PROTEIN 30"/>
    <property type="match status" value="1"/>
</dbReference>